<evidence type="ECO:0000313" key="2">
    <source>
        <dbReference type="Proteomes" id="UP000664859"/>
    </source>
</evidence>
<evidence type="ECO:0000313" key="1">
    <source>
        <dbReference type="EMBL" id="KAG5176979.1"/>
    </source>
</evidence>
<proteinExistence type="predicted"/>
<dbReference type="AlphaFoldDB" id="A0A836C8Y4"/>
<protein>
    <submittedName>
        <fullName evidence="1">Uncharacterized protein</fullName>
    </submittedName>
</protein>
<name>A0A836C8Y4_9STRA</name>
<sequence length="239" mass="27291">MSVSLSYRTHSPLQLRLRASPVPRRALVRASHDRALAPARRRGGIARGLQLSLELSDAHRVSACARAGGGLRSGCRRAQLLQLSVARVYLLLLGAQLLAQRRRRLFRRRRRLLRRRRVRLRHLRRRLRCCRVLIGLRLRRRRRRCCRGAVVALADGVPRGVVGGGVGGSGGGCRGGARSLRAELRFLKLLRHGPDLLLFGRECRAQRVRRRRPLLRPPLSRCTICLLCVPQLRRQRRRL</sequence>
<organism evidence="1 2">
    <name type="scientific">Tribonema minus</name>
    <dbReference type="NCBI Taxonomy" id="303371"/>
    <lineage>
        <taxon>Eukaryota</taxon>
        <taxon>Sar</taxon>
        <taxon>Stramenopiles</taxon>
        <taxon>Ochrophyta</taxon>
        <taxon>PX clade</taxon>
        <taxon>Xanthophyceae</taxon>
        <taxon>Tribonematales</taxon>
        <taxon>Tribonemataceae</taxon>
        <taxon>Tribonema</taxon>
    </lineage>
</organism>
<gene>
    <name evidence="1" type="ORF">JKP88DRAFT_227293</name>
</gene>
<accession>A0A836C8Y4</accession>
<dbReference type="EMBL" id="JAFCMP010000531">
    <property type="protein sequence ID" value="KAG5176979.1"/>
    <property type="molecule type" value="Genomic_DNA"/>
</dbReference>
<dbReference type="Proteomes" id="UP000664859">
    <property type="component" value="Unassembled WGS sequence"/>
</dbReference>
<comment type="caution">
    <text evidence="1">The sequence shown here is derived from an EMBL/GenBank/DDBJ whole genome shotgun (WGS) entry which is preliminary data.</text>
</comment>
<keyword evidence="2" id="KW-1185">Reference proteome</keyword>
<reference evidence="1" key="1">
    <citation type="submission" date="2021-02" db="EMBL/GenBank/DDBJ databases">
        <title>First Annotated Genome of the Yellow-green Alga Tribonema minus.</title>
        <authorList>
            <person name="Mahan K.M."/>
        </authorList>
    </citation>
    <scope>NUCLEOTIDE SEQUENCE</scope>
    <source>
        <strain evidence="1">UTEX B ZZ1240</strain>
    </source>
</reference>